<keyword evidence="1" id="KW-0812">Transmembrane</keyword>
<keyword evidence="1" id="KW-0472">Membrane</keyword>
<evidence type="ECO:0000313" key="2">
    <source>
        <dbReference type="EMBL" id="AKV59675.1"/>
    </source>
</evidence>
<protein>
    <recommendedName>
        <fullName evidence="4">DUF3180 domain-containing protein</fullName>
    </recommendedName>
</protein>
<evidence type="ECO:0000313" key="3">
    <source>
        <dbReference type="Proteomes" id="UP000060016"/>
    </source>
</evidence>
<dbReference type="AlphaFoldDB" id="A0A0K1RE22"/>
<evidence type="ECO:0000256" key="1">
    <source>
        <dbReference type="SAM" id="Phobius"/>
    </source>
</evidence>
<sequence length="155" mass="16080">MKRTSIAGLFGAALFTAAAALILVRRFYGLLESLSLVVPMSLWIVALACGLFAWVVKKRREDGQVGLDRSQINPMMVANLMLLGKASAWTGAVFGGAYVGALVYVVPKLSVLTAAAQDFPSLLSGALGGLALAVAGVVLERACEVSPPSQGEQAS</sequence>
<proteinExistence type="predicted"/>
<feature type="transmembrane region" description="Helical" evidence="1">
    <location>
        <begin position="36"/>
        <end position="56"/>
    </location>
</feature>
<organism evidence="2 3">
    <name type="scientific">Corynebacterium riegelii</name>
    <dbReference type="NCBI Taxonomy" id="156976"/>
    <lineage>
        <taxon>Bacteria</taxon>
        <taxon>Bacillati</taxon>
        <taxon>Actinomycetota</taxon>
        <taxon>Actinomycetes</taxon>
        <taxon>Mycobacteriales</taxon>
        <taxon>Corynebacteriaceae</taxon>
        <taxon>Corynebacterium</taxon>
    </lineage>
</organism>
<dbReference type="Proteomes" id="UP000060016">
    <property type="component" value="Chromosome"/>
</dbReference>
<dbReference type="STRING" id="156976.AK829_11705"/>
<dbReference type="EMBL" id="CP012342">
    <property type="protein sequence ID" value="AKV59675.1"/>
    <property type="molecule type" value="Genomic_DNA"/>
</dbReference>
<dbReference type="RefSeq" id="WP_052206125.1">
    <property type="nucleotide sequence ID" value="NZ_CP012342.1"/>
</dbReference>
<keyword evidence="1" id="KW-1133">Transmembrane helix</keyword>
<dbReference type="KEGG" id="crie:AK829_11705"/>
<dbReference type="PATRIC" id="fig|156976.3.peg.2366"/>
<accession>A0A0K1RE22</accession>
<dbReference type="InterPro" id="IPR021517">
    <property type="entry name" value="DUF3180"/>
</dbReference>
<evidence type="ECO:0008006" key="4">
    <source>
        <dbReference type="Google" id="ProtNLM"/>
    </source>
</evidence>
<keyword evidence="3" id="KW-1185">Reference proteome</keyword>
<feature type="transmembrane region" description="Helical" evidence="1">
    <location>
        <begin position="119"/>
        <end position="139"/>
    </location>
</feature>
<reference evidence="2 3" key="1">
    <citation type="submission" date="2015-08" db="EMBL/GenBank/DDBJ databases">
        <authorList>
            <person name="Babu N.S."/>
            <person name="Beckwith C.J."/>
            <person name="Beseler K.G."/>
            <person name="Brison A."/>
            <person name="Carone J.V."/>
            <person name="Caskin T.P."/>
            <person name="Diamond M."/>
            <person name="Durham M.E."/>
            <person name="Foxe J.M."/>
            <person name="Go M."/>
            <person name="Henderson B.A."/>
            <person name="Jones I.B."/>
            <person name="McGettigan J.A."/>
            <person name="Micheletti S.J."/>
            <person name="Nasrallah M.E."/>
            <person name="Ortiz D."/>
            <person name="Piller C.R."/>
            <person name="Privatt S.R."/>
            <person name="Schneider S.L."/>
            <person name="Sharp S."/>
            <person name="Smith T.C."/>
            <person name="Stanton J.D."/>
            <person name="Ullery H.E."/>
            <person name="Wilson R.J."/>
            <person name="Serrano M.G."/>
            <person name="Buck G."/>
            <person name="Lee V."/>
            <person name="Wang Y."/>
            <person name="Carvalho R."/>
            <person name="Voegtly L."/>
            <person name="Shi R."/>
            <person name="Duckworth R."/>
            <person name="Johnson A."/>
            <person name="Loviza R."/>
            <person name="Walstead R."/>
            <person name="Shah Z."/>
            <person name="Kiflezghi M."/>
            <person name="Wade K."/>
            <person name="Ball S.L."/>
            <person name="Bradley K.W."/>
            <person name="Asai D.J."/>
            <person name="Bowman C.A."/>
            <person name="Russell D.A."/>
            <person name="Pope W.H."/>
            <person name="Jacobs-Sera D."/>
            <person name="Hendrix R.W."/>
            <person name="Hatfull G.F."/>
        </authorList>
    </citation>
    <scope>NUCLEOTIDE SEQUENCE [LARGE SCALE GENOMIC DNA]</scope>
    <source>
        <strain evidence="2 3">PUDD_83A45</strain>
    </source>
</reference>
<name>A0A0K1RE22_9CORY</name>
<gene>
    <name evidence="2" type="ORF">AK829_11705</name>
</gene>
<dbReference type="Pfam" id="PF11377">
    <property type="entry name" value="DUF3180"/>
    <property type="match status" value="1"/>
</dbReference>
<feature type="transmembrane region" description="Helical" evidence="1">
    <location>
        <begin position="77"/>
        <end position="99"/>
    </location>
</feature>